<reference evidence="6" key="1">
    <citation type="submission" date="2019-02" db="EMBL/GenBank/DDBJ databases">
        <title>FDA dAtabase for Regulatory Grade micrObial Sequences (FDA-ARGOS): Supporting development and validation of Infectious Disease Dx tests.</title>
        <authorList>
            <person name="Duncan R."/>
            <person name="Fisher C."/>
            <person name="Tallon L."/>
            <person name="Sadzewicz L."/>
            <person name="Sengamalay N."/>
            <person name="Ott S."/>
            <person name="Godinez A."/>
            <person name="Nagaraj S."/>
            <person name="Vavikolanu K."/>
            <person name="Vyas G."/>
            <person name="Nadendla S."/>
            <person name="Aluvathingal J."/>
            <person name="Sichtig H."/>
        </authorList>
    </citation>
    <scope>NUCLEOTIDE SEQUENCE [LARGE SCALE GENOMIC DNA]</scope>
    <source>
        <strain evidence="6">FDAARGOS_360</strain>
    </source>
</reference>
<keyword evidence="2" id="KW-0175">Coiled coil</keyword>
<dbReference type="GO" id="GO:0006508">
    <property type="term" value="P:proteolysis"/>
    <property type="evidence" value="ECO:0007669"/>
    <property type="project" value="UniProtKB-KW"/>
</dbReference>
<dbReference type="PROSITE" id="PS50203">
    <property type="entry name" value="CALPAIN_CAT"/>
    <property type="match status" value="1"/>
</dbReference>
<dbReference type="Pfam" id="PF00648">
    <property type="entry name" value="Peptidase_C2"/>
    <property type="match status" value="1"/>
</dbReference>
<feature type="compositionally biased region" description="Basic and acidic residues" evidence="3">
    <location>
        <begin position="991"/>
        <end position="1002"/>
    </location>
</feature>
<evidence type="ECO:0000256" key="1">
    <source>
        <dbReference type="PROSITE-ProRule" id="PRU00239"/>
    </source>
</evidence>
<dbReference type="InterPro" id="IPR038765">
    <property type="entry name" value="Papain-like_cys_pep_sf"/>
</dbReference>
<dbReference type="VEuPathDB" id="TriTrypDB:LdBPK_360840.1"/>
<dbReference type="SUPFAM" id="SSF54001">
    <property type="entry name" value="Cysteine proteinases"/>
    <property type="match status" value="1"/>
</dbReference>
<feature type="region of interest" description="Disordered" evidence="3">
    <location>
        <begin position="1183"/>
        <end position="1212"/>
    </location>
</feature>
<feature type="domain" description="Calpain catalytic" evidence="4">
    <location>
        <begin position="442"/>
        <end position="783"/>
    </location>
</feature>
<feature type="compositionally biased region" description="Polar residues" evidence="3">
    <location>
        <begin position="283"/>
        <end position="296"/>
    </location>
</feature>
<proteinExistence type="predicted"/>
<accession>A0A504X363</accession>
<feature type="region of interest" description="Disordered" evidence="3">
    <location>
        <begin position="278"/>
        <end position="357"/>
    </location>
</feature>
<dbReference type="InterPro" id="IPR022684">
    <property type="entry name" value="Calpain_cysteine_protease"/>
</dbReference>
<feature type="region of interest" description="Disordered" evidence="3">
    <location>
        <begin position="213"/>
        <end position="264"/>
    </location>
</feature>
<evidence type="ECO:0000313" key="6">
    <source>
        <dbReference type="Proteomes" id="UP000318821"/>
    </source>
</evidence>
<evidence type="ECO:0000256" key="2">
    <source>
        <dbReference type="SAM" id="Coils"/>
    </source>
</evidence>
<keyword evidence="5" id="KW-0645">Protease</keyword>
<feature type="coiled-coil region" evidence="2">
    <location>
        <begin position="79"/>
        <end position="138"/>
    </location>
</feature>
<evidence type="ECO:0000259" key="4">
    <source>
        <dbReference type="PROSITE" id="PS50203"/>
    </source>
</evidence>
<dbReference type="VEuPathDB" id="TriTrypDB:LdCL_360013300"/>
<dbReference type="InterPro" id="IPR001300">
    <property type="entry name" value="Peptidase_C2_calpain_cat"/>
</dbReference>
<organism evidence="5 6">
    <name type="scientific">Leishmania donovani</name>
    <dbReference type="NCBI Taxonomy" id="5661"/>
    <lineage>
        <taxon>Eukaryota</taxon>
        <taxon>Discoba</taxon>
        <taxon>Euglenozoa</taxon>
        <taxon>Kinetoplastea</taxon>
        <taxon>Metakinetoplastina</taxon>
        <taxon>Trypanosomatida</taxon>
        <taxon>Trypanosomatidae</taxon>
        <taxon>Leishmaniinae</taxon>
        <taxon>Leishmania</taxon>
    </lineage>
</organism>
<dbReference type="Proteomes" id="UP000318821">
    <property type="component" value="Unassembled WGS sequence"/>
</dbReference>
<dbReference type="PANTHER" id="PTHR10183:SF423">
    <property type="entry name" value="LEUCINE-RICH REPEAT PROTEIN (LRRP)"/>
    <property type="match status" value="1"/>
</dbReference>
<dbReference type="GO" id="GO:0004198">
    <property type="term" value="F:calcium-dependent cysteine-type endopeptidase activity"/>
    <property type="evidence" value="ECO:0007669"/>
    <property type="project" value="InterPro"/>
</dbReference>
<sequence length="1273" mass="138215">MRRPGVEYWSSTCSVHRPSRTSSSPDPTSVSCTSAADYCNSSKDEIPPPMSTVWLAPPSLSTPVICEADSGDGDGAQRRMQQQRVLQRREEEVARLEAILARERVDNANSLNALRASLKREHLLRATAEKERQAAQAEGRHLRTALRALLAQPPNNSNNEPLSSTVPVSLYEEARRLLLRCDKTFAELKALQLRSTDAAGLEVLRRYDIPVLDEIPPAWPPGTPQCSGEEEDDHARRRARAGGGPNSTPAAREKASSGTTPLPMEETLTGLEISELTALSPDTPCSPSSATRQVSAVTAAGEASETWREKGCVPPVHSSSNGKAKPDAGGETLSADGRRRPRPTLLSPPLPSSETSAAKVVQPWMGPMHEFAGSTPLLDATPPQELGAEHPTRLSELGREDTIRDTDHLLRSLAEEIAMLATSQGLRTASEVAALCRRRGLHYVDAAFPPVSETLGFDSSGGCRGCHTDRRTSFVVEWRPRDAVVPRGRKAELLTSAGIDPDSLRCGRLGDAGVVAALAALAESAGAVLSVLASTTSEDEDNGIYVVWLCVHGWWTRVTVDAYLPCVIEDNRLVDLYGCSSTTTYDLWAPVCEKALAKVLCGYHALCSLTAETAIGNFTGGPVECWDWWHRRSSTALEEMEAALSTNARGAGVVLLSTFSTAALRDTSTRSVAVAGAHAAYQRLGLRPGTSYRVLAVADNAEGEPMVLLRNWTRRCEQRENGQARCLFDLDSAFGGGDRRNLSPRRDSNDGTAAVKGWLAKPPSQSSAASSQCDSCVWLSYTKEVLPYFDGCHVCFDCRRYHDLRVPIAFTGSRPAIPAQLVRVRVQEGLARPPHRVTRCPTRLWIGLHQPFSRVDTSDAAHACFPWGLKMTLVAQEEAPVPFGGGGGCARPARRSYILSESFLGEPKELPAVWMYLELEPVADSAPHPVTDLKDEDAAAATTTTEFFVVPHMEWIVRKDRAHTGQDDDGLGSLGCDVPSAQHRRSVGQESQRRRLGKDAAPHSDQSGCASGAEKAVWHQCSNRHPASLAELSLGNATTAIVAVLAERRESVLVDVVNAPEELRAAVYHDVLDRIDFSDCTLMILVEAVGGDMLGNLVVLCDDADILAYHFTLRAQVACEGSLHICVAPRSGDWRDGVCLYHLRPAVLPTPFMTGLGCFGFVMNVLFNSMRYCSSEHAQSPGSLFEGHDDDQGRSHEDGGHHHYENGHEDDHGSVNLVDPILSLVFHMITIHTPRRTLPTSHDLPAAEAQRLIKGHTDRCVAMGAQHCTFQLE</sequence>
<protein>
    <submittedName>
        <fullName evidence="5">Calpain cysteine protease family protein</fullName>
    </submittedName>
</protein>
<gene>
    <name evidence="5" type="ORF">CGC20_29500</name>
</gene>
<name>A0A504X363_LEIDO</name>
<dbReference type="AlphaFoldDB" id="A0A504X363"/>
<dbReference type="VEuPathDB" id="TriTrypDB:LDHU3_36.1100"/>
<dbReference type="SMART" id="SM00230">
    <property type="entry name" value="CysPc"/>
    <property type="match status" value="1"/>
</dbReference>
<feature type="region of interest" description="Disordered" evidence="3">
    <location>
        <begin position="964"/>
        <end position="1009"/>
    </location>
</feature>
<dbReference type="VEuPathDB" id="TriTrypDB:LDHU3_36.1110"/>
<evidence type="ECO:0000313" key="5">
    <source>
        <dbReference type="EMBL" id="TPP42358.1"/>
    </source>
</evidence>
<comment type="caution">
    <text evidence="1">Lacks conserved residue(s) required for the propagation of feature annotation.</text>
</comment>
<feature type="compositionally biased region" description="Basic and acidic residues" evidence="3">
    <location>
        <begin position="1186"/>
        <end position="1212"/>
    </location>
</feature>
<keyword evidence="5" id="KW-0378">Hydrolase</keyword>
<evidence type="ECO:0000256" key="3">
    <source>
        <dbReference type="SAM" id="MobiDB-lite"/>
    </source>
</evidence>
<dbReference type="VEuPathDB" id="TriTrypDB:LdCL_360013400"/>
<comment type="caution">
    <text evidence="5">The sequence shown here is derived from an EMBL/GenBank/DDBJ whole genome shotgun (WGS) entry which is preliminary data.</text>
</comment>
<dbReference type="PANTHER" id="PTHR10183">
    <property type="entry name" value="CALPAIN"/>
    <property type="match status" value="1"/>
</dbReference>
<dbReference type="EMBL" id="RHLD01000002">
    <property type="protein sequence ID" value="TPP42358.1"/>
    <property type="molecule type" value="Genomic_DNA"/>
</dbReference>